<dbReference type="PANTHER" id="PTHR34997">
    <property type="entry name" value="AM15"/>
    <property type="match status" value="1"/>
</dbReference>
<protein>
    <submittedName>
        <fullName evidence="6">Putative glucan 1 3-beta-glucosidase</fullName>
    </submittedName>
</protein>
<dbReference type="Pfam" id="PF01822">
    <property type="entry name" value="WSC"/>
    <property type="match status" value="2"/>
</dbReference>
<dbReference type="SMART" id="SM00321">
    <property type="entry name" value="WSC"/>
    <property type="match status" value="2"/>
</dbReference>
<keyword evidence="1" id="KW-0147">Chitin-binding</keyword>
<accession>A0A8H5XUC3</accession>
<dbReference type="GO" id="GO:0008061">
    <property type="term" value="F:chitin binding"/>
    <property type="evidence" value="ECO:0007669"/>
    <property type="project" value="UniProtKB-KW"/>
</dbReference>
<sequence>MMTVKGATAGAIMMEWNVHESGQGSAGLWDTHFRAGGAAGTDLTVKDCPKLSGKVNPNCVAASLMLHLTPDSSGYFENVWMWTADHDFDTADQTQLDIYVGRGMLIESKGPTWLWGTSVEHCVLYQYQLSGAQNVVMGLIQTETPYFQPPSLSNVPTTPKDSPFPPEPSEPAFCLSGVTYTTKAGDTCDSLALKCSVSSAAIFIGNPDILNCTDMVEGVSLCMPLQCKTYKLQEKDTCMSVAYFTGIQQDDIRLLNPWIHELCGNLQSATIVLGRVICTTPPGGEYDHNVNTTNSDPAYSEYADKAVPPPTGTTLATNATKDCGRCLPLFIQANPSVSEGSCTKDLVPGRTYCVGPTEEVLTQKLKPVPPHTRFGCFAREADTTNRSVLTLADVQHVKPMSILACQSYCLLRGWNVWGIQNGDSCFCDNQLRMDSQIIDDSKCNMRCNGNTTNVCGGKDAIEVFGDQDMLRVQYASLGCYSWSKQAIRGTTGGDTIESPDEMSVDACASLCTVTKKSDFFALWEGKLCTCGREMTPGAKTTSMEECNVACSGQLGDMCGGKGVAEVFTTKTKNVVAS</sequence>
<dbReference type="InterPro" id="IPR036779">
    <property type="entry name" value="LysM_dom_sf"/>
</dbReference>
<dbReference type="Gene3D" id="2.160.20.10">
    <property type="entry name" value="Single-stranded right-handed beta-helix, Pectin lyase-like"/>
    <property type="match status" value="1"/>
</dbReference>
<dbReference type="EMBL" id="JAAOAN010000785">
    <property type="protein sequence ID" value="KAF5699711.1"/>
    <property type="molecule type" value="Genomic_DNA"/>
</dbReference>
<dbReference type="PANTHER" id="PTHR34997:SF16">
    <property type="entry name" value="LYSM DOMAIN-CONTAINING PROTEIN"/>
    <property type="match status" value="1"/>
</dbReference>
<feature type="domain" description="WSC" evidence="4">
    <location>
        <begin position="473"/>
        <end position="570"/>
    </location>
</feature>
<keyword evidence="7" id="KW-1185">Reference proteome</keyword>
<evidence type="ECO:0000313" key="6">
    <source>
        <dbReference type="EMBL" id="KAF5699711.1"/>
    </source>
</evidence>
<feature type="domain" description="LysM" evidence="5">
    <location>
        <begin position="178"/>
        <end position="223"/>
    </location>
</feature>
<evidence type="ECO:0000313" key="7">
    <source>
        <dbReference type="Proteomes" id="UP000544331"/>
    </source>
</evidence>
<comment type="caution">
    <text evidence="6">The sequence shown here is derived from an EMBL/GenBank/DDBJ whole genome shotgun (WGS) entry which is preliminary data.</text>
</comment>
<organism evidence="6 7">
    <name type="scientific">Fusarium mundagurra</name>
    <dbReference type="NCBI Taxonomy" id="1567541"/>
    <lineage>
        <taxon>Eukaryota</taxon>
        <taxon>Fungi</taxon>
        <taxon>Dikarya</taxon>
        <taxon>Ascomycota</taxon>
        <taxon>Pezizomycotina</taxon>
        <taxon>Sordariomycetes</taxon>
        <taxon>Hypocreomycetidae</taxon>
        <taxon>Hypocreales</taxon>
        <taxon>Nectriaceae</taxon>
        <taxon>Fusarium</taxon>
        <taxon>Fusarium fujikuroi species complex</taxon>
    </lineage>
</organism>
<proteinExistence type="inferred from homology"/>
<feature type="domain" description="LysM" evidence="5">
    <location>
        <begin position="228"/>
        <end position="274"/>
    </location>
</feature>
<dbReference type="PROSITE" id="PS51212">
    <property type="entry name" value="WSC"/>
    <property type="match status" value="2"/>
</dbReference>
<dbReference type="Pfam" id="PF01476">
    <property type="entry name" value="LysM"/>
    <property type="match status" value="1"/>
</dbReference>
<keyword evidence="2" id="KW-0843">Virulence</keyword>
<dbReference type="Gene3D" id="3.10.350.10">
    <property type="entry name" value="LysM domain"/>
    <property type="match status" value="1"/>
</dbReference>
<dbReference type="InterPro" id="IPR052210">
    <property type="entry name" value="LysM1-like"/>
</dbReference>
<comment type="similarity">
    <text evidence="3">Belongs to the secreted LysM effector family.</text>
</comment>
<reference evidence="6 7" key="1">
    <citation type="submission" date="2020-05" db="EMBL/GenBank/DDBJ databases">
        <title>Identification and distribution of gene clusters putatively required for synthesis of sphingolipid metabolism inhibitors in phylogenetically diverse species of the filamentous fungus Fusarium.</title>
        <authorList>
            <person name="Kim H.-S."/>
            <person name="Busman M."/>
            <person name="Brown D.W."/>
            <person name="Divon H."/>
            <person name="Uhlig S."/>
            <person name="Proctor R.H."/>
        </authorList>
    </citation>
    <scope>NUCLEOTIDE SEQUENCE [LARGE SCALE GENOMIC DNA]</scope>
    <source>
        <strain evidence="6 7">NRRL 66235</strain>
    </source>
</reference>
<dbReference type="InterPro" id="IPR018392">
    <property type="entry name" value="LysM"/>
</dbReference>
<dbReference type="AlphaFoldDB" id="A0A8H5XUC3"/>
<dbReference type="CDD" id="cd00118">
    <property type="entry name" value="LysM"/>
    <property type="match status" value="1"/>
</dbReference>
<evidence type="ECO:0000256" key="3">
    <source>
        <dbReference type="ARBA" id="ARBA00044955"/>
    </source>
</evidence>
<dbReference type="SUPFAM" id="SSF51126">
    <property type="entry name" value="Pectin lyase-like"/>
    <property type="match status" value="1"/>
</dbReference>
<evidence type="ECO:0000256" key="2">
    <source>
        <dbReference type="ARBA" id="ARBA00023026"/>
    </source>
</evidence>
<dbReference type="SMART" id="SM00257">
    <property type="entry name" value="LysM"/>
    <property type="match status" value="2"/>
</dbReference>
<evidence type="ECO:0000259" key="5">
    <source>
        <dbReference type="PROSITE" id="PS51782"/>
    </source>
</evidence>
<dbReference type="OrthoDB" id="1046782at2759"/>
<feature type="domain" description="WSC" evidence="4">
    <location>
        <begin position="370"/>
        <end position="467"/>
    </location>
</feature>
<gene>
    <name evidence="6" type="ORF">FMUND_14672</name>
</gene>
<dbReference type="InterPro" id="IPR012334">
    <property type="entry name" value="Pectin_lyas_fold"/>
</dbReference>
<dbReference type="InterPro" id="IPR011050">
    <property type="entry name" value="Pectin_lyase_fold/virulence"/>
</dbReference>
<dbReference type="PROSITE" id="PS51782">
    <property type="entry name" value="LYSM"/>
    <property type="match status" value="2"/>
</dbReference>
<evidence type="ECO:0000256" key="1">
    <source>
        <dbReference type="ARBA" id="ARBA00022669"/>
    </source>
</evidence>
<dbReference type="Proteomes" id="UP000544331">
    <property type="component" value="Unassembled WGS sequence"/>
</dbReference>
<evidence type="ECO:0000259" key="4">
    <source>
        <dbReference type="PROSITE" id="PS51212"/>
    </source>
</evidence>
<dbReference type="InterPro" id="IPR002889">
    <property type="entry name" value="WSC_carb-bd"/>
</dbReference>
<name>A0A8H5XUC3_9HYPO</name>